<dbReference type="RefSeq" id="WP_036753111.1">
    <property type="nucleotide sequence ID" value="NZ_CP035286.1"/>
</dbReference>
<reference evidence="2 3" key="1">
    <citation type="submission" date="2018-08" db="EMBL/GenBank/DDBJ databases">
        <title>Genomic Encyclopedia of Archaeal and Bacterial Type Strains, Phase II (KMG-II): from individual species to whole genera.</title>
        <authorList>
            <person name="Goeker M."/>
        </authorList>
    </citation>
    <scope>NUCLEOTIDE SEQUENCE [LARGE SCALE GENOMIC DNA]</scope>
    <source>
        <strain evidence="2 3">DSM 582</strain>
    </source>
</reference>
<dbReference type="InterPro" id="IPR013785">
    <property type="entry name" value="Aldolase_TIM"/>
</dbReference>
<protein>
    <submittedName>
        <fullName evidence="2">Phosphosulfolactate synthase</fullName>
    </submittedName>
</protein>
<dbReference type="Gene3D" id="3.20.20.70">
    <property type="entry name" value="Aldolase class I"/>
    <property type="match status" value="1"/>
</dbReference>
<evidence type="ECO:0000313" key="3">
    <source>
        <dbReference type="Proteomes" id="UP000256794"/>
    </source>
</evidence>
<sequence>MTLSLPPRDMGGPGGGLTAVIDFGPDSAGWTGVQGVEDLLAIAGPYIDFAKIYAMNALLMPQEPLARIVAAYGAAGVATFSGGILFEWAHRQGEVEALVPLLRGLGIQGLEISENYIRLDPAERDRWIGWFRDRGFDVIYEFGRKTPDESLDIDRLAGIIGAVRDKGAHHVIVEQSEIELATRSDAGILDRLAREPWFADILIEADPLRFPAQHADLIRRFGANVSLANIAPGQALRLEGLRRGIGRGVDYSMFSEEEVPA</sequence>
<dbReference type="EMBL" id="QUMX01000019">
    <property type="protein sequence ID" value="REG45783.1"/>
    <property type="molecule type" value="Genomic_DNA"/>
</dbReference>
<dbReference type="Pfam" id="PF02679">
    <property type="entry name" value="ComA"/>
    <property type="match status" value="1"/>
</dbReference>
<evidence type="ECO:0000313" key="2">
    <source>
        <dbReference type="EMBL" id="REG45783.1"/>
    </source>
</evidence>
<dbReference type="SUPFAM" id="SSF102110">
    <property type="entry name" value="(2r)-phospho-3-sulfolactate synthase ComA"/>
    <property type="match status" value="1"/>
</dbReference>
<accession>A0AAQ0HIL0</accession>
<comment type="caution">
    <text evidence="2">The sequence shown here is derived from an EMBL/GenBank/DDBJ whole genome shotgun (WGS) entry which is preliminary data.</text>
</comment>
<dbReference type="InterPro" id="IPR003830">
    <property type="entry name" value="ComA_synth"/>
</dbReference>
<evidence type="ECO:0000256" key="1">
    <source>
        <dbReference type="ARBA" id="ARBA00010424"/>
    </source>
</evidence>
<dbReference type="Proteomes" id="UP000256794">
    <property type="component" value="Unassembled WGS sequence"/>
</dbReference>
<keyword evidence="3" id="KW-1185">Reference proteome</keyword>
<organism evidence="2 3">
    <name type="scientific">Paracoccus versutus</name>
    <name type="common">Thiobacillus versutus</name>
    <dbReference type="NCBI Taxonomy" id="34007"/>
    <lineage>
        <taxon>Bacteria</taxon>
        <taxon>Pseudomonadati</taxon>
        <taxon>Pseudomonadota</taxon>
        <taxon>Alphaproteobacteria</taxon>
        <taxon>Rhodobacterales</taxon>
        <taxon>Paracoccaceae</taxon>
        <taxon>Paracoccus</taxon>
    </lineage>
</organism>
<gene>
    <name evidence="2" type="ORF">ATH84_101951</name>
</gene>
<proteinExistence type="inferred from homology"/>
<dbReference type="InterPro" id="IPR036112">
    <property type="entry name" value="ComA_synth_sf"/>
</dbReference>
<comment type="similarity">
    <text evidence="1">Belongs to the phosphosulfolactate synthase family.</text>
</comment>
<name>A0AAQ0HIL0_PARVE</name>
<dbReference type="AlphaFoldDB" id="A0AAQ0HIL0"/>